<evidence type="ECO:0000313" key="2">
    <source>
        <dbReference type="Proteomes" id="UP000683551"/>
    </source>
</evidence>
<evidence type="ECO:0000313" key="1">
    <source>
        <dbReference type="EMBL" id="QWY78269.1"/>
    </source>
</evidence>
<dbReference type="EMBL" id="CP071137">
    <property type="protein sequence ID" value="QWY78269.1"/>
    <property type="molecule type" value="Genomic_DNA"/>
</dbReference>
<organism evidence="1 2">
    <name type="scientific">Ferrovum myxofaciens</name>
    <dbReference type="NCBI Taxonomy" id="416213"/>
    <lineage>
        <taxon>Bacteria</taxon>
        <taxon>Pseudomonadati</taxon>
        <taxon>Pseudomonadota</taxon>
        <taxon>Betaproteobacteria</taxon>
        <taxon>Ferrovales</taxon>
        <taxon>Ferrovaceae</taxon>
        <taxon>Ferrovum</taxon>
    </lineage>
</organism>
<reference evidence="1" key="1">
    <citation type="submission" date="2021-02" db="EMBL/GenBank/DDBJ databases">
        <title>Comparative genomics of Ferrovum myxofaciens strains, predominant extremophile bacteria forming large biofilm stalactites in acid mine ecosystems.</title>
        <authorList>
            <person name="Burkartova K."/>
            <person name="Ridl J."/>
            <person name="Pajer P."/>
            <person name="Falteisek L."/>
        </authorList>
    </citation>
    <scope>NUCLEOTIDE SEQUENCE</scope>
    <source>
        <strain evidence="1">MI1III</strain>
    </source>
</reference>
<gene>
    <name evidence="1" type="ORF">JZL65_04125</name>
</gene>
<dbReference type="Proteomes" id="UP000683551">
    <property type="component" value="Chromosome"/>
</dbReference>
<sequence>MCKKNGIRTFTTPCPKPKPELSAEGLFDEEVCSRAIKAAARLDPDSFMSNLIFSGESDDETPDSLQILSGHLREAASRLDRAAGALHVKNFLDILACVTH</sequence>
<protein>
    <submittedName>
        <fullName evidence="1">Uncharacterized protein</fullName>
    </submittedName>
</protein>
<accession>A0A9E6MXW6</accession>
<name>A0A9E6MXW6_9PROT</name>
<dbReference type="AlphaFoldDB" id="A0A9E6MXW6"/>
<dbReference type="RefSeq" id="WP_273145691.1">
    <property type="nucleotide sequence ID" value="NZ_CP053675.1"/>
</dbReference>
<proteinExistence type="predicted"/>